<dbReference type="GO" id="GO:0034599">
    <property type="term" value="P:cellular response to oxidative stress"/>
    <property type="evidence" value="ECO:0007669"/>
    <property type="project" value="EnsemblFungi"/>
</dbReference>
<dbReference type="InterPro" id="IPR018228">
    <property type="entry name" value="DNase_TatD-rel_CS"/>
</dbReference>
<dbReference type="InterPro" id="IPR032466">
    <property type="entry name" value="Metal_Hydrolase"/>
</dbReference>
<dbReference type="OrthoDB" id="6079689at2759"/>
<evidence type="ECO:0000256" key="1">
    <source>
        <dbReference type="ARBA" id="ARBA00009275"/>
    </source>
</evidence>
<sequence>MLIYNKNSLLRSMSTVSRSWKPRYFDIGVNFSDQMFQGCYNGSTTPKHPADMEKVIDRAHTFNVDRMLITASNIEESEEHFDLVDKHKGYFGSTVGVHPCSVAQEFYVRDEESGESTNQLRPDVDEKLSKLHQLTINGFEKGLVKAFGEIGLDYDRLHYSTKEQQLVMFRKQLEVIAKLKNHEIPLFLHMRSACDDFIATIKPFVERGEIRKGNGVVHSFTGTTEELTKLLDLGFYIGINGCSLRAEENLETVKLIPKEKLMIETDAPWCEIRKSHASYKFITPYPNKYYPEIKLDEPVKKEDSNDEVKAEVEDARKPKKQQPKSKLPIVKLDDFLPFPSIKKENFSKHQDAIKVLKESKKIEESVDYTKIGEFAYPLMKSRNEPVFVGYVAEIMCKLYGIEKDEDIENFIDLVYENSCKLFKL</sequence>
<dbReference type="Proteomes" id="UP000095085">
    <property type="component" value="Unassembled WGS sequence"/>
</dbReference>
<dbReference type="PANTHER" id="PTHR10060">
    <property type="entry name" value="TATD FAMILY DEOXYRIBONUCLEASE"/>
    <property type="match status" value="1"/>
</dbReference>
<comment type="similarity">
    <text evidence="1">Belongs to the metallo-dependent hydrolases superfamily. TatD-type hydrolase family.</text>
</comment>
<dbReference type="RefSeq" id="XP_020076904.1">
    <property type="nucleotide sequence ID" value="XM_020218740.1"/>
</dbReference>
<dbReference type="GO" id="GO:0005829">
    <property type="term" value="C:cytosol"/>
    <property type="evidence" value="ECO:0007669"/>
    <property type="project" value="TreeGrafter"/>
</dbReference>
<dbReference type="CDD" id="cd01310">
    <property type="entry name" value="TatD_DNAse"/>
    <property type="match status" value="1"/>
</dbReference>
<dbReference type="GeneID" id="30993290"/>
<evidence type="ECO:0000313" key="7">
    <source>
        <dbReference type="Proteomes" id="UP000095085"/>
    </source>
</evidence>
<dbReference type="GO" id="GO:0046872">
    <property type="term" value="F:metal ion binding"/>
    <property type="evidence" value="ECO:0007669"/>
    <property type="project" value="UniProtKB-KW"/>
</dbReference>
<keyword evidence="7" id="KW-1185">Reference proteome</keyword>
<keyword evidence="2" id="KW-0540">Nuclease</keyword>
<dbReference type="SUPFAM" id="SSF51556">
    <property type="entry name" value="Metallo-dependent hydrolases"/>
    <property type="match status" value="1"/>
</dbReference>
<evidence type="ECO:0000256" key="5">
    <source>
        <dbReference type="SAM" id="MobiDB-lite"/>
    </source>
</evidence>
<evidence type="ECO:0000256" key="4">
    <source>
        <dbReference type="ARBA" id="ARBA00022801"/>
    </source>
</evidence>
<keyword evidence="3" id="KW-0479">Metal-binding</keyword>
<dbReference type="PANTHER" id="PTHR10060:SF15">
    <property type="entry name" value="DEOXYRIBONUCLEASE TATDN1"/>
    <property type="match status" value="1"/>
</dbReference>
<feature type="compositionally biased region" description="Basic and acidic residues" evidence="5">
    <location>
        <begin position="300"/>
        <end position="316"/>
    </location>
</feature>
<keyword evidence="4" id="KW-0378">Hydrolase</keyword>
<feature type="region of interest" description="Disordered" evidence="5">
    <location>
        <begin position="300"/>
        <end position="324"/>
    </location>
</feature>
<gene>
    <name evidence="6" type="ORF">HYPBUDRAFT_11002</name>
</gene>
<protein>
    <recommendedName>
        <fullName evidence="8">Metallo-dependent hydrolase</fullName>
    </recommendedName>
</protein>
<dbReference type="Gene3D" id="3.20.20.140">
    <property type="entry name" value="Metal-dependent hydrolases"/>
    <property type="match status" value="1"/>
</dbReference>
<evidence type="ECO:0008006" key="8">
    <source>
        <dbReference type="Google" id="ProtNLM"/>
    </source>
</evidence>
<dbReference type="AlphaFoldDB" id="A0A1E4RKN5"/>
<organism evidence="6 7">
    <name type="scientific">Hyphopichia burtonii NRRL Y-1933</name>
    <dbReference type="NCBI Taxonomy" id="984485"/>
    <lineage>
        <taxon>Eukaryota</taxon>
        <taxon>Fungi</taxon>
        <taxon>Dikarya</taxon>
        <taxon>Ascomycota</taxon>
        <taxon>Saccharomycotina</taxon>
        <taxon>Pichiomycetes</taxon>
        <taxon>Debaryomycetaceae</taxon>
        <taxon>Hyphopichia</taxon>
    </lineage>
</organism>
<proteinExistence type="inferred from homology"/>
<name>A0A1E4RKN5_9ASCO</name>
<dbReference type="GO" id="GO:0004519">
    <property type="term" value="F:endonuclease activity"/>
    <property type="evidence" value="ECO:0007669"/>
    <property type="project" value="EnsemblFungi"/>
</dbReference>
<reference evidence="7" key="1">
    <citation type="submission" date="2016-05" db="EMBL/GenBank/DDBJ databases">
        <title>Comparative genomics of biotechnologically important yeasts.</title>
        <authorList>
            <consortium name="DOE Joint Genome Institute"/>
            <person name="Riley R."/>
            <person name="Haridas S."/>
            <person name="Wolfe K.H."/>
            <person name="Lopes M.R."/>
            <person name="Hittinger C.T."/>
            <person name="Goker M."/>
            <person name="Salamov A."/>
            <person name="Wisecaver J."/>
            <person name="Long T.M."/>
            <person name="Aerts A.L."/>
            <person name="Barry K."/>
            <person name="Choi C."/>
            <person name="Clum A."/>
            <person name="Coughlan A.Y."/>
            <person name="Deshpande S."/>
            <person name="Douglass A.P."/>
            <person name="Hanson S.J."/>
            <person name="Klenk H.-P."/>
            <person name="Labutti K."/>
            <person name="Lapidus A."/>
            <person name="Lindquist E."/>
            <person name="Lipzen A."/>
            <person name="Meier-Kolthoff J.P."/>
            <person name="Ohm R.A."/>
            <person name="Otillar R.P."/>
            <person name="Pangilinan J."/>
            <person name="Peng Y."/>
            <person name="Rokas A."/>
            <person name="Rosa C.A."/>
            <person name="Scheuner C."/>
            <person name="Sibirny A.A."/>
            <person name="Slot J.C."/>
            <person name="Stielow J.B."/>
            <person name="Sun H."/>
            <person name="Kurtzman C.P."/>
            <person name="Blackwell M."/>
            <person name="Grigoriev I.V."/>
            <person name="Jeffries T.W."/>
        </authorList>
    </citation>
    <scope>NUCLEOTIDE SEQUENCE [LARGE SCALE GENOMIC DNA]</scope>
    <source>
        <strain evidence="7">NRRL Y-1933</strain>
    </source>
</reference>
<dbReference type="InterPro" id="IPR050891">
    <property type="entry name" value="TatD-type_Hydrolase"/>
</dbReference>
<accession>A0A1E4RKN5</accession>
<dbReference type="GO" id="GO:0008296">
    <property type="term" value="F:3'-5'-DNA exonuclease activity"/>
    <property type="evidence" value="ECO:0007669"/>
    <property type="project" value="EnsemblFungi"/>
</dbReference>
<evidence type="ECO:0000313" key="6">
    <source>
        <dbReference type="EMBL" id="ODV67837.1"/>
    </source>
</evidence>
<evidence type="ECO:0000256" key="3">
    <source>
        <dbReference type="ARBA" id="ARBA00022723"/>
    </source>
</evidence>
<dbReference type="STRING" id="984485.A0A1E4RKN5"/>
<dbReference type="EMBL" id="KV454540">
    <property type="protein sequence ID" value="ODV67837.1"/>
    <property type="molecule type" value="Genomic_DNA"/>
</dbReference>
<evidence type="ECO:0000256" key="2">
    <source>
        <dbReference type="ARBA" id="ARBA00022722"/>
    </source>
</evidence>
<dbReference type="Pfam" id="PF01026">
    <property type="entry name" value="TatD_DNase"/>
    <property type="match status" value="1"/>
</dbReference>
<dbReference type="PROSITE" id="PS01090">
    <property type="entry name" value="TATD_2"/>
    <property type="match status" value="1"/>
</dbReference>
<dbReference type="PROSITE" id="PS01091">
    <property type="entry name" value="TATD_3"/>
    <property type="match status" value="1"/>
</dbReference>
<dbReference type="GO" id="GO:0006309">
    <property type="term" value="P:apoptotic DNA fragmentation"/>
    <property type="evidence" value="ECO:0007669"/>
    <property type="project" value="EnsemblFungi"/>
</dbReference>
<dbReference type="InterPro" id="IPR001130">
    <property type="entry name" value="TatD-like"/>
</dbReference>